<feature type="domain" description="Thioredoxin-like fold" evidence="2">
    <location>
        <begin position="72"/>
        <end position="162"/>
    </location>
</feature>
<gene>
    <name evidence="3" type="primary">resA_1</name>
    <name evidence="3" type="ORF">KS4_00280</name>
</gene>
<keyword evidence="1" id="KW-0812">Transmembrane</keyword>
<dbReference type="InterPro" id="IPR012336">
    <property type="entry name" value="Thioredoxin-like_fold"/>
</dbReference>
<accession>A0A517YP57</accession>
<dbReference type="Gene3D" id="1.25.40.10">
    <property type="entry name" value="Tetratricopeptide repeat domain"/>
    <property type="match status" value="1"/>
</dbReference>
<feature type="transmembrane region" description="Helical" evidence="1">
    <location>
        <begin position="12"/>
        <end position="31"/>
    </location>
</feature>
<dbReference type="RefSeq" id="WP_145072839.1">
    <property type="nucleotide sequence ID" value="NZ_CP036425.1"/>
</dbReference>
<evidence type="ECO:0000313" key="4">
    <source>
        <dbReference type="Proteomes" id="UP000317369"/>
    </source>
</evidence>
<keyword evidence="1" id="KW-1133">Transmembrane helix</keyword>
<sequence>MIYNCKSLLRLKWLPVNACLIFILFICIGFISGQSHKGKIVANNDKWNIGDQVDYQLRCIGGEPISRRSMRGKYVVLHFWASWHVGSRESLLYLKELWPDIEKRNAMLVSVSLDKNAKIVRAARQKFMLKWPQFFSDQSHAEVLAKRLQIDDVPQVCILSKESKLLWIGHPIVLKSALERLYANVEFGETKGEYTTGEQGLIADMREVGKFKTYRMDDQEVERVKREIVIAKRAAKMENLDLLMEKVNRLDMMSIYDERLRDRMIDLAETIHRYILNDPVLIQKTKDEDFFIAKLKAIHSLITNPPKGKMDMRRLKNVRKQSGNKLSPVLLERKLNEARALEKTDIIKAYHLYIWLKEHARLTESGKVAINKIEAIRKGDQYGKVIAKQLEKEEVNRFFNNARKFVKKSNRRAAIVELETLLRLFPESNQAKDARLMIRQLRNEQIELDRIYGDEDPEIVKRKPLGS</sequence>
<dbReference type="InterPro" id="IPR011990">
    <property type="entry name" value="TPR-like_helical_dom_sf"/>
</dbReference>
<evidence type="ECO:0000256" key="1">
    <source>
        <dbReference type="SAM" id="Phobius"/>
    </source>
</evidence>
<dbReference type="Gene3D" id="3.40.30.10">
    <property type="entry name" value="Glutaredoxin"/>
    <property type="match status" value="1"/>
</dbReference>
<dbReference type="Proteomes" id="UP000317369">
    <property type="component" value="Chromosome"/>
</dbReference>
<dbReference type="InterPro" id="IPR036249">
    <property type="entry name" value="Thioredoxin-like_sf"/>
</dbReference>
<dbReference type="CDD" id="cd02966">
    <property type="entry name" value="TlpA_like_family"/>
    <property type="match status" value="1"/>
</dbReference>
<organism evidence="3 4">
    <name type="scientific">Poriferisphaera corsica</name>
    <dbReference type="NCBI Taxonomy" id="2528020"/>
    <lineage>
        <taxon>Bacteria</taxon>
        <taxon>Pseudomonadati</taxon>
        <taxon>Planctomycetota</taxon>
        <taxon>Phycisphaerae</taxon>
        <taxon>Phycisphaerales</taxon>
        <taxon>Phycisphaeraceae</taxon>
        <taxon>Poriferisphaera</taxon>
    </lineage>
</organism>
<dbReference type="KEGG" id="pcor:KS4_00280"/>
<keyword evidence="4" id="KW-1185">Reference proteome</keyword>
<dbReference type="EMBL" id="CP036425">
    <property type="protein sequence ID" value="QDU32000.1"/>
    <property type="molecule type" value="Genomic_DNA"/>
</dbReference>
<reference evidence="3 4" key="1">
    <citation type="submission" date="2019-02" db="EMBL/GenBank/DDBJ databases">
        <title>Deep-cultivation of Planctomycetes and their phenomic and genomic characterization uncovers novel biology.</title>
        <authorList>
            <person name="Wiegand S."/>
            <person name="Jogler M."/>
            <person name="Boedeker C."/>
            <person name="Pinto D."/>
            <person name="Vollmers J."/>
            <person name="Rivas-Marin E."/>
            <person name="Kohn T."/>
            <person name="Peeters S.H."/>
            <person name="Heuer A."/>
            <person name="Rast P."/>
            <person name="Oberbeckmann S."/>
            <person name="Bunk B."/>
            <person name="Jeske O."/>
            <person name="Meyerdierks A."/>
            <person name="Storesund J.E."/>
            <person name="Kallscheuer N."/>
            <person name="Luecker S."/>
            <person name="Lage O.M."/>
            <person name="Pohl T."/>
            <person name="Merkel B.J."/>
            <person name="Hornburger P."/>
            <person name="Mueller R.-W."/>
            <person name="Bruemmer F."/>
            <person name="Labrenz M."/>
            <person name="Spormann A.M."/>
            <person name="Op den Camp H."/>
            <person name="Overmann J."/>
            <person name="Amann R."/>
            <person name="Jetten M.S.M."/>
            <person name="Mascher T."/>
            <person name="Medema M.H."/>
            <person name="Devos D.P."/>
            <person name="Kaster A.-K."/>
            <person name="Ovreas L."/>
            <person name="Rohde M."/>
            <person name="Galperin M.Y."/>
            <person name="Jogler C."/>
        </authorList>
    </citation>
    <scope>NUCLEOTIDE SEQUENCE [LARGE SCALE GENOMIC DNA]</scope>
    <source>
        <strain evidence="3 4">KS4</strain>
    </source>
</reference>
<name>A0A517YP57_9BACT</name>
<proteinExistence type="predicted"/>
<keyword evidence="1" id="KW-0472">Membrane</keyword>
<dbReference type="Pfam" id="PF13905">
    <property type="entry name" value="Thioredoxin_8"/>
    <property type="match status" value="1"/>
</dbReference>
<dbReference type="OrthoDB" id="252709at2"/>
<evidence type="ECO:0000259" key="2">
    <source>
        <dbReference type="Pfam" id="PF13905"/>
    </source>
</evidence>
<dbReference type="SUPFAM" id="SSF52833">
    <property type="entry name" value="Thioredoxin-like"/>
    <property type="match status" value="1"/>
</dbReference>
<protein>
    <submittedName>
        <fullName evidence="3">Thiol-disulfide oxidoreductase ResA</fullName>
    </submittedName>
</protein>
<dbReference type="AlphaFoldDB" id="A0A517YP57"/>
<evidence type="ECO:0000313" key="3">
    <source>
        <dbReference type="EMBL" id="QDU32000.1"/>
    </source>
</evidence>